<evidence type="ECO:0000256" key="6">
    <source>
        <dbReference type="SAM" id="SignalP"/>
    </source>
</evidence>
<feature type="compositionally biased region" description="Basic and acidic residues" evidence="5">
    <location>
        <begin position="35"/>
        <end position="53"/>
    </location>
</feature>
<dbReference type="InterPro" id="IPR006664">
    <property type="entry name" value="OMP_bac"/>
</dbReference>
<feature type="region of interest" description="Disordered" evidence="5">
    <location>
        <begin position="35"/>
        <end position="98"/>
    </location>
</feature>
<keyword evidence="9" id="KW-1185">Reference proteome</keyword>
<evidence type="ECO:0000313" key="8">
    <source>
        <dbReference type="EMBL" id="SNR35834.1"/>
    </source>
</evidence>
<feature type="domain" description="OmpA-like" evidence="7">
    <location>
        <begin position="310"/>
        <end position="425"/>
    </location>
</feature>
<dbReference type="Gene3D" id="3.30.1330.60">
    <property type="entry name" value="OmpA-like domain"/>
    <property type="match status" value="1"/>
</dbReference>
<dbReference type="PANTHER" id="PTHR30329">
    <property type="entry name" value="STATOR ELEMENT OF FLAGELLAR MOTOR COMPLEX"/>
    <property type="match status" value="1"/>
</dbReference>
<dbReference type="Pfam" id="PF00691">
    <property type="entry name" value="OmpA"/>
    <property type="match status" value="1"/>
</dbReference>
<dbReference type="Proteomes" id="UP000198379">
    <property type="component" value="Unassembled WGS sequence"/>
</dbReference>
<dbReference type="PROSITE" id="PS51123">
    <property type="entry name" value="OMPA_2"/>
    <property type="match status" value="1"/>
</dbReference>
<dbReference type="AlphaFoldDB" id="A0A238VNU5"/>
<evidence type="ECO:0000256" key="5">
    <source>
        <dbReference type="SAM" id="MobiDB-lite"/>
    </source>
</evidence>
<keyword evidence="6" id="KW-0732">Signal</keyword>
<feature type="chain" id="PRO_5012218360" evidence="6">
    <location>
        <begin position="22"/>
        <end position="425"/>
    </location>
</feature>
<feature type="signal peptide" evidence="6">
    <location>
        <begin position="1"/>
        <end position="21"/>
    </location>
</feature>
<feature type="region of interest" description="Disordered" evidence="5">
    <location>
        <begin position="392"/>
        <end position="413"/>
    </location>
</feature>
<dbReference type="InterPro" id="IPR036737">
    <property type="entry name" value="OmpA-like_sf"/>
</dbReference>
<dbReference type="RefSeq" id="WP_089369472.1">
    <property type="nucleotide sequence ID" value="NZ_BMEP01000002.1"/>
</dbReference>
<evidence type="ECO:0000256" key="2">
    <source>
        <dbReference type="ARBA" id="ARBA00023136"/>
    </source>
</evidence>
<evidence type="ECO:0000259" key="7">
    <source>
        <dbReference type="PROSITE" id="PS51123"/>
    </source>
</evidence>
<dbReference type="GO" id="GO:0009279">
    <property type="term" value="C:cell outer membrane"/>
    <property type="evidence" value="ECO:0007669"/>
    <property type="project" value="UniProtKB-SubCell"/>
</dbReference>
<evidence type="ECO:0000256" key="3">
    <source>
        <dbReference type="ARBA" id="ARBA00023237"/>
    </source>
</evidence>
<proteinExistence type="predicted"/>
<gene>
    <name evidence="8" type="ORF">SAMN06265376_10199</name>
</gene>
<sequence>MKTLQTILVFCLLLCGSGAKAQLFKKLGEVAEKSAERAIERRVEKETTKKTDQALDSVFSKKKKKKKKRKNKKKKGKKDNNTTSDNEATEPSYTIKRSSDFTPGNIVIFEDQFTKDNPGDFPAQWDTNGSGEITMINDQKWMRLSGKSKYIPMLKETLPENYTIEFDLFTNGLDKKTSSQAFLTLFIEDNTGFTRSKNWCMVELSVCQFIGNQGVVEKVTNSKRQLRNQIGKDYRDAIKGKSHISIAVNKTRMRVWLNENKLIDVPRLIPEGAHNFKLATRGLRDPDGLDEIYITNFSMTKTGEDNRSKLLTEGRLTTNNILFESASATLKDTSFSTIREIASVLEQNPEVRIKIIGHTDSDGQKESNRTLSRKRAEAVKKMMTTAYGIDTSRISTDGMGDSDPVASNDTKEGKALNRRVEFVKL</sequence>
<organism evidence="8 9">
    <name type="scientific">Dokdonia pacifica</name>
    <dbReference type="NCBI Taxonomy" id="1627892"/>
    <lineage>
        <taxon>Bacteria</taxon>
        <taxon>Pseudomonadati</taxon>
        <taxon>Bacteroidota</taxon>
        <taxon>Flavobacteriia</taxon>
        <taxon>Flavobacteriales</taxon>
        <taxon>Flavobacteriaceae</taxon>
        <taxon>Dokdonia</taxon>
    </lineage>
</organism>
<feature type="compositionally biased region" description="Basic residues" evidence="5">
    <location>
        <begin position="60"/>
        <end position="77"/>
    </location>
</feature>
<accession>A0A238VNU5</accession>
<keyword evidence="2 4" id="KW-0472">Membrane</keyword>
<dbReference type="InterPro" id="IPR006665">
    <property type="entry name" value="OmpA-like"/>
</dbReference>
<dbReference type="Gene3D" id="2.60.120.560">
    <property type="entry name" value="Exo-inulinase, domain 1"/>
    <property type="match status" value="1"/>
</dbReference>
<protein>
    <submittedName>
        <fullName evidence="8">Outer membrane protein OmpA</fullName>
    </submittedName>
</protein>
<keyword evidence="3" id="KW-0998">Cell outer membrane</keyword>
<dbReference type="PANTHER" id="PTHR30329:SF21">
    <property type="entry name" value="LIPOPROTEIN YIAD-RELATED"/>
    <property type="match status" value="1"/>
</dbReference>
<feature type="compositionally biased region" description="Polar residues" evidence="5">
    <location>
        <begin position="81"/>
        <end position="98"/>
    </location>
</feature>
<reference evidence="8 9" key="1">
    <citation type="submission" date="2017-06" db="EMBL/GenBank/DDBJ databases">
        <authorList>
            <person name="Kim H.J."/>
            <person name="Triplett B.A."/>
        </authorList>
    </citation>
    <scope>NUCLEOTIDE SEQUENCE [LARGE SCALE GENOMIC DNA]</scope>
    <source>
        <strain evidence="8 9">DSM 25597</strain>
    </source>
</reference>
<dbReference type="EMBL" id="FZNY01000001">
    <property type="protein sequence ID" value="SNR35834.1"/>
    <property type="molecule type" value="Genomic_DNA"/>
</dbReference>
<evidence type="ECO:0000256" key="4">
    <source>
        <dbReference type="PROSITE-ProRule" id="PRU00473"/>
    </source>
</evidence>
<dbReference type="InterPro" id="IPR050330">
    <property type="entry name" value="Bact_OuterMem_StrucFunc"/>
</dbReference>
<dbReference type="SUPFAM" id="SSF103088">
    <property type="entry name" value="OmpA-like"/>
    <property type="match status" value="1"/>
</dbReference>
<dbReference type="OrthoDB" id="9800869at2"/>
<evidence type="ECO:0000256" key="1">
    <source>
        <dbReference type="ARBA" id="ARBA00004442"/>
    </source>
</evidence>
<comment type="subcellular location">
    <subcellularLocation>
        <location evidence="1">Cell outer membrane</location>
    </subcellularLocation>
</comment>
<dbReference type="PRINTS" id="PR01021">
    <property type="entry name" value="OMPADOMAIN"/>
</dbReference>
<name>A0A238VNU5_9FLAO</name>
<evidence type="ECO:0000313" key="9">
    <source>
        <dbReference type="Proteomes" id="UP000198379"/>
    </source>
</evidence>
<dbReference type="CDD" id="cd07185">
    <property type="entry name" value="OmpA_C-like"/>
    <property type="match status" value="1"/>
</dbReference>